<feature type="region of interest" description="Disordered" evidence="1">
    <location>
        <begin position="146"/>
        <end position="166"/>
    </location>
</feature>
<reference evidence="3" key="1">
    <citation type="submission" date="2022-08" db="EMBL/GenBank/DDBJ databases">
        <authorList>
            <person name="Gutierrez-Valencia J."/>
        </authorList>
    </citation>
    <scope>NUCLEOTIDE SEQUENCE</scope>
</reference>
<feature type="non-terminal residue" evidence="3">
    <location>
        <position position="1"/>
    </location>
</feature>
<accession>A0AAV0K6N8</accession>
<feature type="compositionally biased region" description="Polar residues" evidence="1">
    <location>
        <begin position="156"/>
        <end position="165"/>
    </location>
</feature>
<organism evidence="3 4">
    <name type="scientific">Linum tenue</name>
    <dbReference type="NCBI Taxonomy" id="586396"/>
    <lineage>
        <taxon>Eukaryota</taxon>
        <taxon>Viridiplantae</taxon>
        <taxon>Streptophyta</taxon>
        <taxon>Embryophyta</taxon>
        <taxon>Tracheophyta</taxon>
        <taxon>Spermatophyta</taxon>
        <taxon>Magnoliopsida</taxon>
        <taxon>eudicotyledons</taxon>
        <taxon>Gunneridae</taxon>
        <taxon>Pentapetalae</taxon>
        <taxon>rosids</taxon>
        <taxon>fabids</taxon>
        <taxon>Malpighiales</taxon>
        <taxon>Linaceae</taxon>
        <taxon>Linum</taxon>
    </lineage>
</organism>
<keyword evidence="4" id="KW-1185">Reference proteome</keyword>
<proteinExistence type="predicted"/>
<evidence type="ECO:0000313" key="4">
    <source>
        <dbReference type="Proteomes" id="UP001154282"/>
    </source>
</evidence>
<protein>
    <submittedName>
        <fullName evidence="3">Uncharacterized protein</fullName>
    </submittedName>
</protein>
<dbReference type="AlphaFoldDB" id="A0AAV0K6N8"/>
<evidence type="ECO:0000313" key="3">
    <source>
        <dbReference type="EMBL" id="CAI0417438.1"/>
    </source>
</evidence>
<keyword evidence="2" id="KW-0812">Transmembrane</keyword>
<comment type="caution">
    <text evidence="3">The sequence shown here is derived from an EMBL/GenBank/DDBJ whole genome shotgun (WGS) entry which is preliminary data.</text>
</comment>
<keyword evidence="2" id="KW-1133">Transmembrane helix</keyword>
<feature type="transmembrane region" description="Helical" evidence="2">
    <location>
        <begin position="68"/>
        <end position="91"/>
    </location>
</feature>
<dbReference type="Proteomes" id="UP001154282">
    <property type="component" value="Unassembled WGS sequence"/>
</dbReference>
<dbReference type="EMBL" id="CAMGYJ010000005">
    <property type="protein sequence ID" value="CAI0417438.1"/>
    <property type="molecule type" value="Genomic_DNA"/>
</dbReference>
<evidence type="ECO:0000256" key="1">
    <source>
        <dbReference type="SAM" id="MobiDB-lite"/>
    </source>
</evidence>
<keyword evidence="2" id="KW-0472">Membrane</keyword>
<gene>
    <name evidence="3" type="ORF">LITE_LOCUS17300</name>
</gene>
<evidence type="ECO:0000256" key="2">
    <source>
        <dbReference type="SAM" id="Phobius"/>
    </source>
</evidence>
<name>A0AAV0K6N8_9ROSI</name>
<sequence length="304" mass="32962">GSSQLAFSTPPRRPYNRSFVQPTLLYKINKLFFGRCRTLSLCVDISSPCVVYRHVPVGASLLYPHPHLLHWEGCLFVVCFASSVLLIHVLMSFSDMFLYNNSVVAPSPELGRTEIVSYARKTGSPSVARRPAVTLAKTDVPISSLEIPTGHPLPTESANPDSGNLNGLGVNLQTTTLQPLSQQSVSIHPAPVRRRRLVVSSDEDEPVVPLELQDLDVELPLQEQAIENSSTCPVPTVDSALPSPLLAGQEVPLLPVGKTNPGRAKRIRTPSAKAIEASVDASKRKPKTPKSSAKEPAKKQLFAD</sequence>
<feature type="region of interest" description="Disordered" evidence="1">
    <location>
        <begin position="252"/>
        <end position="304"/>
    </location>
</feature>